<protein>
    <submittedName>
        <fullName evidence="4">FecR domain-containing protein</fullName>
    </submittedName>
</protein>
<dbReference type="Pfam" id="PF04773">
    <property type="entry name" value="FecR"/>
    <property type="match status" value="1"/>
</dbReference>
<name>A0A974SPZ1_9RHOO</name>
<evidence type="ECO:0000256" key="2">
    <source>
        <dbReference type="SAM" id="SignalP"/>
    </source>
</evidence>
<dbReference type="EMBL" id="CP064781">
    <property type="protein sequence ID" value="QRJ64317.1"/>
    <property type="molecule type" value="Genomic_DNA"/>
</dbReference>
<evidence type="ECO:0000313" key="5">
    <source>
        <dbReference type="Proteomes" id="UP000663444"/>
    </source>
</evidence>
<evidence type="ECO:0000256" key="1">
    <source>
        <dbReference type="SAM" id="MobiDB-lite"/>
    </source>
</evidence>
<evidence type="ECO:0000259" key="3">
    <source>
        <dbReference type="Pfam" id="PF04773"/>
    </source>
</evidence>
<dbReference type="AlphaFoldDB" id="A0A974SPZ1"/>
<dbReference type="Proteomes" id="UP000663444">
    <property type="component" value="Chromosome"/>
</dbReference>
<feature type="region of interest" description="Disordered" evidence="1">
    <location>
        <begin position="226"/>
        <end position="245"/>
    </location>
</feature>
<dbReference type="KEGG" id="ares:IWH25_02895"/>
<proteinExistence type="predicted"/>
<feature type="domain" description="FecR protein" evidence="3">
    <location>
        <begin position="63"/>
        <end position="150"/>
    </location>
</feature>
<dbReference type="RefSeq" id="WP_203387860.1">
    <property type="nucleotide sequence ID" value="NZ_CP064781.1"/>
</dbReference>
<feature type="chain" id="PRO_5037977093" evidence="2">
    <location>
        <begin position="29"/>
        <end position="245"/>
    </location>
</feature>
<sequence length="245" mass="25359">MRRRNPPSAAPKLLTAGALLLAASLATAGPAGTVTHLSGTISAKRADGSSKLLSISSEIQEGDELTTQRDTYARIKFADGGEVVMRPETALKIASYAYDEQKPGGDSVVLGLLRGGLRAITGLIGKRNRDAYKVQTTTATIGIRGTHFGALLCADNCIGVPTVSGQAPDNGLHVDVANGAIVVTNTAGQQLISAGQFGFVRDSLTPPVIRPPQEGIRVTMPQAVSQNNASGTGIGRDNQTQCAVQ</sequence>
<feature type="signal peptide" evidence="2">
    <location>
        <begin position="1"/>
        <end position="28"/>
    </location>
</feature>
<organism evidence="4 5">
    <name type="scientific">Azospira restricta</name>
    <dbReference type="NCBI Taxonomy" id="404405"/>
    <lineage>
        <taxon>Bacteria</taxon>
        <taxon>Pseudomonadati</taxon>
        <taxon>Pseudomonadota</taxon>
        <taxon>Betaproteobacteria</taxon>
        <taxon>Rhodocyclales</taxon>
        <taxon>Rhodocyclaceae</taxon>
        <taxon>Azospira</taxon>
    </lineage>
</organism>
<keyword evidence="2" id="KW-0732">Signal</keyword>
<gene>
    <name evidence="4" type="ORF">IWH25_02895</name>
</gene>
<accession>A0A974SPZ1</accession>
<dbReference type="InterPro" id="IPR006860">
    <property type="entry name" value="FecR"/>
</dbReference>
<dbReference type="PANTHER" id="PTHR38731">
    <property type="entry name" value="LIPL45-RELATED LIPOPROTEIN-RELATED"/>
    <property type="match status" value="1"/>
</dbReference>
<evidence type="ECO:0000313" key="4">
    <source>
        <dbReference type="EMBL" id="QRJ64317.1"/>
    </source>
</evidence>
<dbReference type="Gene3D" id="2.60.120.1440">
    <property type="match status" value="1"/>
</dbReference>
<reference evidence="4" key="1">
    <citation type="submission" date="2020-11" db="EMBL/GenBank/DDBJ databases">
        <title>Azospira restricta DSM 18626 genome sequence.</title>
        <authorList>
            <person name="Moe W.M."/>
        </authorList>
    </citation>
    <scope>NUCLEOTIDE SEQUENCE</scope>
    <source>
        <strain evidence="4">DSM 18626</strain>
    </source>
</reference>
<keyword evidence="5" id="KW-1185">Reference proteome</keyword>
<dbReference type="PANTHER" id="PTHR38731:SF1">
    <property type="entry name" value="FECR PROTEIN DOMAIN-CONTAINING PROTEIN"/>
    <property type="match status" value="1"/>
</dbReference>